<sequence length="104" mass="11180">MALSPISIYLQTILKETFNQSCKGVAPYPKSGSLTSMRGVDKTQISSGSDLHVGNTFAYGCEYGVGKPLEEASEMSPEVDVSISPSGLLDDHPPATVMKRRFKP</sequence>
<keyword evidence="3" id="KW-1185">Reference proteome</keyword>
<reference evidence="2" key="1">
    <citation type="submission" date="2020-08" db="EMBL/GenBank/DDBJ databases">
        <title>Multicomponent nature underlies the extraordinary mechanical properties of spider dragline silk.</title>
        <authorList>
            <person name="Kono N."/>
            <person name="Nakamura H."/>
            <person name="Mori M."/>
            <person name="Yoshida Y."/>
            <person name="Ohtoshi R."/>
            <person name="Malay A.D."/>
            <person name="Moran D.A.P."/>
            <person name="Tomita M."/>
            <person name="Numata K."/>
            <person name="Arakawa K."/>
        </authorList>
    </citation>
    <scope>NUCLEOTIDE SEQUENCE</scope>
</reference>
<accession>A0A8X6P575</accession>
<evidence type="ECO:0000313" key="3">
    <source>
        <dbReference type="Proteomes" id="UP000887013"/>
    </source>
</evidence>
<proteinExistence type="predicted"/>
<evidence type="ECO:0000313" key="2">
    <source>
        <dbReference type="EMBL" id="GFT52328.1"/>
    </source>
</evidence>
<name>A0A8X6P575_NEPPI</name>
<comment type="caution">
    <text evidence="2">The sequence shown here is derived from an EMBL/GenBank/DDBJ whole genome shotgun (WGS) entry which is preliminary data.</text>
</comment>
<protein>
    <submittedName>
        <fullName evidence="2">Uncharacterized protein</fullName>
    </submittedName>
</protein>
<dbReference type="AlphaFoldDB" id="A0A8X6P575"/>
<feature type="region of interest" description="Disordered" evidence="1">
    <location>
        <begin position="74"/>
        <end position="104"/>
    </location>
</feature>
<evidence type="ECO:0000256" key="1">
    <source>
        <dbReference type="SAM" id="MobiDB-lite"/>
    </source>
</evidence>
<dbReference type="Proteomes" id="UP000887013">
    <property type="component" value="Unassembled WGS sequence"/>
</dbReference>
<dbReference type="EMBL" id="BMAW01112411">
    <property type="protein sequence ID" value="GFT52328.1"/>
    <property type="molecule type" value="Genomic_DNA"/>
</dbReference>
<gene>
    <name evidence="2" type="ORF">NPIL_297791</name>
</gene>
<organism evidence="2 3">
    <name type="scientific">Nephila pilipes</name>
    <name type="common">Giant wood spider</name>
    <name type="synonym">Nephila maculata</name>
    <dbReference type="NCBI Taxonomy" id="299642"/>
    <lineage>
        <taxon>Eukaryota</taxon>
        <taxon>Metazoa</taxon>
        <taxon>Ecdysozoa</taxon>
        <taxon>Arthropoda</taxon>
        <taxon>Chelicerata</taxon>
        <taxon>Arachnida</taxon>
        <taxon>Araneae</taxon>
        <taxon>Araneomorphae</taxon>
        <taxon>Entelegynae</taxon>
        <taxon>Araneoidea</taxon>
        <taxon>Nephilidae</taxon>
        <taxon>Nephila</taxon>
    </lineage>
</organism>